<keyword evidence="3" id="KW-0813">Transport</keyword>
<feature type="chain" id="PRO_5045688343" evidence="11">
    <location>
        <begin position="36"/>
        <end position="402"/>
    </location>
</feature>
<comment type="caution">
    <text evidence="13">The sequence shown here is derived from an EMBL/GenBank/DDBJ whole genome shotgun (WGS) entry which is preliminary data.</text>
</comment>
<evidence type="ECO:0000313" key="14">
    <source>
        <dbReference type="Proteomes" id="UP001449225"/>
    </source>
</evidence>
<keyword evidence="8" id="KW-0626">Porin</keyword>
<accession>A0ABU9TW81</accession>
<dbReference type="SUPFAM" id="SSF56935">
    <property type="entry name" value="Porins"/>
    <property type="match status" value="1"/>
</dbReference>
<evidence type="ECO:0000256" key="11">
    <source>
        <dbReference type="SAM" id="SignalP"/>
    </source>
</evidence>
<dbReference type="RefSeq" id="WP_342855111.1">
    <property type="nucleotide sequence ID" value="NZ_JBBMRA010000025.1"/>
</dbReference>
<evidence type="ECO:0000256" key="2">
    <source>
        <dbReference type="ARBA" id="ARBA00011233"/>
    </source>
</evidence>
<feature type="signal peptide" evidence="11">
    <location>
        <begin position="1"/>
        <end position="35"/>
    </location>
</feature>
<reference evidence="13 14" key="1">
    <citation type="submission" date="2024-03" db="EMBL/GenBank/DDBJ databases">
        <title>Community enrichment and isolation of bacterial strains for fucoidan degradation.</title>
        <authorList>
            <person name="Sichert A."/>
        </authorList>
    </citation>
    <scope>NUCLEOTIDE SEQUENCE [LARGE SCALE GENOMIC DNA]</scope>
    <source>
        <strain evidence="13 14">AS76</strain>
    </source>
</reference>
<protein>
    <submittedName>
        <fullName evidence="13">Porin</fullName>
    </submittedName>
</protein>
<dbReference type="InterPro" id="IPR023614">
    <property type="entry name" value="Porin_dom_sf"/>
</dbReference>
<evidence type="ECO:0000256" key="3">
    <source>
        <dbReference type="ARBA" id="ARBA00022448"/>
    </source>
</evidence>
<dbReference type="PANTHER" id="PTHR34501:SF9">
    <property type="entry name" value="MAJOR OUTER MEMBRANE PROTEIN P.IA"/>
    <property type="match status" value="1"/>
</dbReference>
<dbReference type="PANTHER" id="PTHR34501">
    <property type="entry name" value="PROTEIN YDDL-RELATED"/>
    <property type="match status" value="1"/>
</dbReference>
<dbReference type="InterPro" id="IPR033900">
    <property type="entry name" value="Gram_neg_porin_domain"/>
</dbReference>
<evidence type="ECO:0000256" key="6">
    <source>
        <dbReference type="ARBA" id="ARBA00022729"/>
    </source>
</evidence>
<keyword evidence="14" id="KW-1185">Reference proteome</keyword>
<keyword evidence="4" id="KW-1134">Transmembrane beta strand</keyword>
<evidence type="ECO:0000256" key="1">
    <source>
        <dbReference type="ARBA" id="ARBA00004571"/>
    </source>
</evidence>
<dbReference type="Proteomes" id="UP001449225">
    <property type="component" value="Unassembled WGS sequence"/>
</dbReference>
<evidence type="ECO:0000256" key="4">
    <source>
        <dbReference type="ARBA" id="ARBA00022452"/>
    </source>
</evidence>
<keyword evidence="7" id="KW-0406">Ion transport</keyword>
<evidence type="ECO:0000256" key="10">
    <source>
        <dbReference type="ARBA" id="ARBA00023237"/>
    </source>
</evidence>
<evidence type="ECO:0000313" key="13">
    <source>
        <dbReference type="EMBL" id="MEM5537977.1"/>
    </source>
</evidence>
<evidence type="ECO:0000256" key="7">
    <source>
        <dbReference type="ARBA" id="ARBA00023065"/>
    </source>
</evidence>
<dbReference type="Gene3D" id="2.40.160.10">
    <property type="entry name" value="Porin"/>
    <property type="match status" value="1"/>
</dbReference>
<dbReference type="CDD" id="cd00342">
    <property type="entry name" value="gram_neg_porins"/>
    <property type="match status" value="1"/>
</dbReference>
<proteinExistence type="predicted"/>
<dbReference type="InterPro" id="IPR050298">
    <property type="entry name" value="Gram-neg_bact_OMP"/>
</dbReference>
<sequence>MNVKKVSQAKLGMVSPVKTLAAAILLATTANTVSADILIGETDSTKLSMYGILDIGALYQDNVSTNGSEKLGIETSGLRQTVIGFKGSRGLDNDMEAFFNLEAHFDLDTGMFHGTGDTTTADADDGSGDILFRRQANLGLTGDWGTVIAGRQYGPALLAHLATEPRIFKEQFSNLYAWAYSQYFSTINNTGSGGRNANNDVGIFFKNAIQYRNNINGLDFGVLYSFGGQEGSQKDGDVIAIGASYTTGPLALSGSYQNMHDQQTGEDVVTSWATGAAYNLGDLTFKINYMNTENNDQNGNEILDLDALGMGVDWKWAAKHTATVAYYINEDNAPTTSAETKSLVLSNEYTMGDSTILYAQMAYVDSDAGMSTISQYATSIVAAPAPVGEKTTLVNIGVNFAF</sequence>
<evidence type="ECO:0000256" key="5">
    <source>
        <dbReference type="ARBA" id="ARBA00022692"/>
    </source>
</evidence>
<gene>
    <name evidence="13" type="ORF">WNY58_16455</name>
</gene>
<name>A0ABU9TW81_9GAMM</name>
<organism evidence="13 14">
    <name type="scientific">Neptuniibacter pectenicola</name>
    <dbReference type="NCBI Taxonomy" id="1806669"/>
    <lineage>
        <taxon>Bacteria</taxon>
        <taxon>Pseudomonadati</taxon>
        <taxon>Pseudomonadota</taxon>
        <taxon>Gammaproteobacteria</taxon>
        <taxon>Oceanospirillales</taxon>
        <taxon>Oceanospirillaceae</taxon>
        <taxon>Neptuniibacter</taxon>
    </lineage>
</organism>
<evidence type="ECO:0000256" key="8">
    <source>
        <dbReference type="ARBA" id="ARBA00023114"/>
    </source>
</evidence>
<evidence type="ECO:0000256" key="9">
    <source>
        <dbReference type="ARBA" id="ARBA00023136"/>
    </source>
</evidence>
<keyword evidence="9" id="KW-0472">Membrane</keyword>
<keyword evidence="6 11" id="KW-0732">Signal</keyword>
<dbReference type="Pfam" id="PF13609">
    <property type="entry name" value="Porin_4"/>
    <property type="match status" value="1"/>
</dbReference>
<comment type="subunit">
    <text evidence="2">Homotrimer.</text>
</comment>
<comment type="subcellular location">
    <subcellularLocation>
        <location evidence="1">Cell outer membrane</location>
        <topology evidence="1">Multi-pass membrane protein</topology>
    </subcellularLocation>
</comment>
<keyword evidence="5" id="KW-0812">Transmembrane</keyword>
<feature type="domain" description="Porin" evidence="12">
    <location>
        <begin position="22"/>
        <end position="368"/>
    </location>
</feature>
<keyword evidence="10" id="KW-0998">Cell outer membrane</keyword>
<dbReference type="EMBL" id="JBBMRA010000025">
    <property type="protein sequence ID" value="MEM5537977.1"/>
    <property type="molecule type" value="Genomic_DNA"/>
</dbReference>
<evidence type="ECO:0000259" key="12">
    <source>
        <dbReference type="Pfam" id="PF13609"/>
    </source>
</evidence>